<dbReference type="InterPro" id="IPR007372">
    <property type="entry name" value="Lipid/polyisoprenoid-bd_YceI"/>
</dbReference>
<dbReference type="EMBL" id="CP016503">
    <property type="protein sequence ID" value="ANV98091.1"/>
    <property type="molecule type" value="Genomic_DNA"/>
</dbReference>
<dbReference type="OrthoDB" id="5292899at2"/>
<proteinExistence type="predicted"/>
<dbReference type="Pfam" id="PF04264">
    <property type="entry name" value="YceI"/>
    <property type="match status" value="1"/>
</dbReference>
<feature type="signal peptide" evidence="1">
    <location>
        <begin position="1"/>
        <end position="17"/>
    </location>
</feature>
<name>A0A1B1U5T6_9HELI</name>
<organism evidence="3 4">
    <name type="scientific">Helicobacter enhydrae</name>
    <dbReference type="NCBI Taxonomy" id="222136"/>
    <lineage>
        <taxon>Bacteria</taxon>
        <taxon>Pseudomonadati</taxon>
        <taxon>Campylobacterota</taxon>
        <taxon>Epsilonproteobacteria</taxon>
        <taxon>Campylobacterales</taxon>
        <taxon>Helicobacteraceae</taxon>
        <taxon>Helicobacter</taxon>
    </lineage>
</organism>
<feature type="chain" id="PRO_5008530193" description="Lipid/polyisoprenoid-binding YceI-like domain-containing protein" evidence="1">
    <location>
        <begin position="18"/>
        <end position="183"/>
    </location>
</feature>
<feature type="domain" description="Lipid/polyisoprenoid-binding YceI-like" evidence="2">
    <location>
        <begin position="20"/>
        <end position="153"/>
    </location>
</feature>
<dbReference type="Proteomes" id="UP000092884">
    <property type="component" value="Chromosome"/>
</dbReference>
<evidence type="ECO:0000259" key="2">
    <source>
        <dbReference type="Pfam" id="PF04264"/>
    </source>
</evidence>
<dbReference type="SUPFAM" id="SSF101874">
    <property type="entry name" value="YceI-like"/>
    <property type="match status" value="1"/>
</dbReference>
<dbReference type="AlphaFoldDB" id="A0A1B1U5T6"/>
<sequence length="183" mass="19961">MNKLLCAFALIANLCLAGSLDMSGAKIEWKGFKFANKTAVKGSFSNVSFVFPKNGATLKDALVGATAKINLKNVVTGNPASEKNLTEAFFLKFEGANITAKIEDVMEGEKQGTLLLKVRMNKATQFVPMQYVLTDDGFVANGVIELKNFKLQKAFESLQEACGAMHKNFTWSQVEISLVIPNK</sequence>
<accession>A0A1B1U5T6</accession>
<reference evidence="4" key="1">
    <citation type="submission" date="2016-07" db="EMBL/GenBank/DDBJ databases">
        <authorList>
            <person name="Florea S."/>
            <person name="Webb J.S."/>
            <person name="Jaromczyk J."/>
            <person name="Schardl C.L."/>
        </authorList>
    </citation>
    <scope>NUCLEOTIDE SEQUENCE [LARGE SCALE GENOMIC DNA]</scope>
    <source>
        <strain evidence="4">MIT 01-6242</strain>
    </source>
</reference>
<protein>
    <recommendedName>
        <fullName evidence="2">Lipid/polyisoprenoid-binding YceI-like domain-containing protein</fullName>
    </recommendedName>
</protein>
<keyword evidence="1" id="KW-0732">Signal</keyword>
<evidence type="ECO:0000313" key="3">
    <source>
        <dbReference type="EMBL" id="ANV98091.1"/>
    </source>
</evidence>
<dbReference type="KEGG" id="het:BBW65_04425"/>
<evidence type="ECO:0000313" key="4">
    <source>
        <dbReference type="Proteomes" id="UP000092884"/>
    </source>
</evidence>
<gene>
    <name evidence="3" type="ORF">BBW65_04425</name>
</gene>
<dbReference type="STRING" id="222136.BBW65_04425"/>
<evidence type="ECO:0000256" key="1">
    <source>
        <dbReference type="SAM" id="SignalP"/>
    </source>
</evidence>
<dbReference type="RefSeq" id="WP_066340276.1">
    <property type="nucleotide sequence ID" value="NZ_CP016503.1"/>
</dbReference>
<keyword evidence="4" id="KW-1185">Reference proteome</keyword>
<dbReference type="InterPro" id="IPR036761">
    <property type="entry name" value="TTHA0802/YceI-like_sf"/>
</dbReference>
<dbReference type="Gene3D" id="2.40.128.110">
    <property type="entry name" value="Lipid/polyisoprenoid-binding, YceI-like"/>
    <property type="match status" value="1"/>
</dbReference>